<dbReference type="InterPro" id="IPR042098">
    <property type="entry name" value="TauD-like_sf"/>
</dbReference>
<proteinExistence type="inferred from homology"/>
<reference evidence="8 9" key="1">
    <citation type="submission" date="2021-02" db="EMBL/GenBank/DDBJ databases">
        <title>Genome assembly of Pseudopithomyces chartarum.</title>
        <authorList>
            <person name="Jauregui R."/>
            <person name="Singh J."/>
            <person name="Voisey C."/>
        </authorList>
    </citation>
    <scope>NUCLEOTIDE SEQUENCE [LARGE SCALE GENOMIC DNA]</scope>
    <source>
        <strain evidence="8 9">AGR01</strain>
    </source>
</reference>
<feature type="domain" description="TauD/TfdA-like" evidence="7">
    <location>
        <begin position="15"/>
        <end position="297"/>
    </location>
</feature>
<accession>A0AAN6M1L8</accession>
<feature type="region of interest" description="Disordered" evidence="6">
    <location>
        <begin position="316"/>
        <end position="337"/>
    </location>
</feature>
<dbReference type="PANTHER" id="PTHR43779">
    <property type="entry name" value="DIOXYGENASE RV0097-RELATED"/>
    <property type="match status" value="1"/>
</dbReference>
<organism evidence="8 9">
    <name type="scientific">Pseudopithomyces chartarum</name>
    <dbReference type="NCBI Taxonomy" id="1892770"/>
    <lineage>
        <taxon>Eukaryota</taxon>
        <taxon>Fungi</taxon>
        <taxon>Dikarya</taxon>
        <taxon>Ascomycota</taxon>
        <taxon>Pezizomycotina</taxon>
        <taxon>Dothideomycetes</taxon>
        <taxon>Pleosporomycetidae</taxon>
        <taxon>Pleosporales</taxon>
        <taxon>Massarineae</taxon>
        <taxon>Didymosphaeriaceae</taxon>
        <taxon>Pseudopithomyces</taxon>
    </lineage>
</organism>
<keyword evidence="4" id="KW-0560">Oxidoreductase</keyword>
<evidence type="ECO:0000256" key="2">
    <source>
        <dbReference type="ARBA" id="ARBA00022723"/>
    </source>
</evidence>
<dbReference type="Proteomes" id="UP001280581">
    <property type="component" value="Unassembled WGS sequence"/>
</dbReference>
<evidence type="ECO:0000256" key="1">
    <source>
        <dbReference type="ARBA" id="ARBA00005896"/>
    </source>
</evidence>
<gene>
    <name evidence="8" type="ORF">GRF29_28g2293116</name>
</gene>
<sequence length="337" mass="37832">MEETGINREFKTISVKELHPTFGAEIQGVELPDPSEEQFEEILAAMAKYGFCVFRKTGMDDTGHVNFSRRLGELDDIRPYMTSGRKMRYQYYELFDAGNVDENGNVIDPESPKAQYQKGNALFHVDSSFNPRRASFSLLRAFELPPPGHGGDTDFADSRTAFDDLPEELKAELIEKDYAAAHCMAHSRKVAAPEFFKDLDVSTQPMHIHKILQKHEPSGRMNLYIAAHAHHVVGVDKMKSDALLKQLLEHATQEKYRTSVAWQNPSDMIIWDNTCVLHRAGGGTFAGKFRRDLRRTTVHDASSTAWGLNDPSLSKRPGFSMGSSNQPPHGLLQPVAI</sequence>
<dbReference type="PANTHER" id="PTHR43779:SF3">
    <property type="entry name" value="(3R)-3-[(CARBOXYMETHYL)AMINO]FATTY ACID OXYGENASE_DECARBOXYLASE"/>
    <property type="match status" value="1"/>
</dbReference>
<dbReference type="Gene3D" id="3.60.130.10">
    <property type="entry name" value="Clavaminate synthase-like"/>
    <property type="match status" value="1"/>
</dbReference>
<dbReference type="Pfam" id="PF02668">
    <property type="entry name" value="TauD"/>
    <property type="match status" value="1"/>
</dbReference>
<keyword evidence="9" id="KW-1185">Reference proteome</keyword>
<dbReference type="InterPro" id="IPR003819">
    <property type="entry name" value="TauD/TfdA-like"/>
</dbReference>
<evidence type="ECO:0000256" key="3">
    <source>
        <dbReference type="ARBA" id="ARBA00022964"/>
    </source>
</evidence>
<evidence type="ECO:0000313" key="8">
    <source>
        <dbReference type="EMBL" id="KAK3214188.1"/>
    </source>
</evidence>
<name>A0AAN6M1L8_9PLEO</name>
<dbReference type="InterPro" id="IPR051178">
    <property type="entry name" value="TfdA_dioxygenase"/>
</dbReference>
<protein>
    <recommendedName>
        <fullName evidence="7">TauD/TfdA-like domain-containing protein</fullName>
    </recommendedName>
</protein>
<dbReference type="EMBL" id="WVTA01000004">
    <property type="protein sequence ID" value="KAK3214188.1"/>
    <property type="molecule type" value="Genomic_DNA"/>
</dbReference>
<dbReference type="GO" id="GO:0046872">
    <property type="term" value="F:metal ion binding"/>
    <property type="evidence" value="ECO:0007669"/>
    <property type="project" value="UniProtKB-KW"/>
</dbReference>
<evidence type="ECO:0000259" key="7">
    <source>
        <dbReference type="Pfam" id="PF02668"/>
    </source>
</evidence>
<evidence type="ECO:0000256" key="5">
    <source>
        <dbReference type="ARBA" id="ARBA00023004"/>
    </source>
</evidence>
<comment type="similarity">
    <text evidence="1">Belongs to the TfdA dioxygenase family.</text>
</comment>
<dbReference type="SUPFAM" id="SSF51197">
    <property type="entry name" value="Clavaminate synthase-like"/>
    <property type="match status" value="1"/>
</dbReference>
<evidence type="ECO:0000256" key="6">
    <source>
        <dbReference type="SAM" id="MobiDB-lite"/>
    </source>
</evidence>
<keyword evidence="2" id="KW-0479">Metal-binding</keyword>
<keyword evidence="5" id="KW-0408">Iron</keyword>
<dbReference type="GO" id="GO:0051213">
    <property type="term" value="F:dioxygenase activity"/>
    <property type="evidence" value="ECO:0007669"/>
    <property type="project" value="UniProtKB-KW"/>
</dbReference>
<evidence type="ECO:0000256" key="4">
    <source>
        <dbReference type="ARBA" id="ARBA00023002"/>
    </source>
</evidence>
<comment type="caution">
    <text evidence="8">The sequence shown here is derived from an EMBL/GenBank/DDBJ whole genome shotgun (WGS) entry which is preliminary data.</text>
</comment>
<evidence type="ECO:0000313" key="9">
    <source>
        <dbReference type="Proteomes" id="UP001280581"/>
    </source>
</evidence>
<keyword evidence="3" id="KW-0223">Dioxygenase</keyword>
<dbReference type="AlphaFoldDB" id="A0AAN6M1L8"/>